<dbReference type="OrthoDB" id="1918685at2759"/>
<evidence type="ECO:0000313" key="3">
    <source>
        <dbReference type="Proteomes" id="UP000265515"/>
    </source>
</evidence>
<proteinExistence type="predicted"/>
<name>A0A388LBD5_CHABU</name>
<evidence type="ECO:0000313" key="2">
    <source>
        <dbReference type="EMBL" id="GBG79635.1"/>
    </source>
</evidence>
<evidence type="ECO:0000256" key="1">
    <source>
        <dbReference type="SAM" id="MobiDB-lite"/>
    </source>
</evidence>
<sequence length="153" mass="16778">MVASDSEPDHRDLPTGEEEEEVGTEGKVTKEDGTGQIKGDGTIMVVEAGITGMEEVRADETMETEEDEDGTMQTEEETGMEMVGTTEGDGTTEVEDNGGDQSVTIVAFSAISLVNAMRHVRTTKDSKGLWLIRSIKDLRRWKQRAAPVPKLRY</sequence>
<dbReference type="AlphaFoldDB" id="A0A388LBD5"/>
<comment type="caution">
    <text evidence="2">The sequence shown here is derived from an EMBL/GenBank/DDBJ whole genome shotgun (WGS) entry which is preliminary data.</text>
</comment>
<accession>A0A388LBD5</accession>
<organism evidence="2 3">
    <name type="scientific">Chara braunii</name>
    <name type="common">Braun's stonewort</name>
    <dbReference type="NCBI Taxonomy" id="69332"/>
    <lineage>
        <taxon>Eukaryota</taxon>
        <taxon>Viridiplantae</taxon>
        <taxon>Streptophyta</taxon>
        <taxon>Charophyceae</taxon>
        <taxon>Charales</taxon>
        <taxon>Characeae</taxon>
        <taxon>Chara</taxon>
    </lineage>
</organism>
<dbReference type="EMBL" id="BFEA01000324">
    <property type="protein sequence ID" value="GBG79635.1"/>
    <property type="molecule type" value="Genomic_DNA"/>
</dbReference>
<reference evidence="2 3" key="1">
    <citation type="journal article" date="2018" name="Cell">
        <title>The Chara Genome: Secondary Complexity and Implications for Plant Terrestrialization.</title>
        <authorList>
            <person name="Nishiyama T."/>
            <person name="Sakayama H."/>
            <person name="Vries J.D."/>
            <person name="Buschmann H."/>
            <person name="Saint-Marcoux D."/>
            <person name="Ullrich K.K."/>
            <person name="Haas F.B."/>
            <person name="Vanderstraeten L."/>
            <person name="Becker D."/>
            <person name="Lang D."/>
            <person name="Vosolsobe S."/>
            <person name="Rombauts S."/>
            <person name="Wilhelmsson P.K.I."/>
            <person name="Janitza P."/>
            <person name="Kern R."/>
            <person name="Heyl A."/>
            <person name="Rumpler F."/>
            <person name="Villalobos L.I.A.C."/>
            <person name="Clay J.M."/>
            <person name="Skokan R."/>
            <person name="Toyoda A."/>
            <person name="Suzuki Y."/>
            <person name="Kagoshima H."/>
            <person name="Schijlen E."/>
            <person name="Tajeshwar N."/>
            <person name="Catarino B."/>
            <person name="Hetherington A.J."/>
            <person name="Saltykova A."/>
            <person name="Bonnot C."/>
            <person name="Breuninger H."/>
            <person name="Symeonidi A."/>
            <person name="Radhakrishnan G.V."/>
            <person name="Van Nieuwerburgh F."/>
            <person name="Deforce D."/>
            <person name="Chang C."/>
            <person name="Karol K.G."/>
            <person name="Hedrich R."/>
            <person name="Ulvskov P."/>
            <person name="Glockner G."/>
            <person name="Delwiche C.F."/>
            <person name="Petrasek J."/>
            <person name="Van de Peer Y."/>
            <person name="Friml J."/>
            <person name="Beilby M."/>
            <person name="Dolan L."/>
            <person name="Kohara Y."/>
            <person name="Sugano S."/>
            <person name="Fujiyama A."/>
            <person name="Delaux P.-M."/>
            <person name="Quint M."/>
            <person name="TheiBen G."/>
            <person name="Hagemann M."/>
            <person name="Harholt J."/>
            <person name="Dunand C."/>
            <person name="Zachgo S."/>
            <person name="Langdale J."/>
            <person name="Maumus F."/>
            <person name="Straeten D.V.D."/>
            <person name="Gould S.B."/>
            <person name="Rensing S.A."/>
        </authorList>
    </citation>
    <scope>NUCLEOTIDE SEQUENCE [LARGE SCALE GENOMIC DNA]</scope>
    <source>
        <strain evidence="2 3">S276</strain>
    </source>
</reference>
<feature type="region of interest" description="Disordered" evidence="1">
    <location>
        <begin position="1"/>
        <end position="99"/>
    </location>
</feature>
<feature type="compositionally biased region" description="Acidic residues" evidence="1">
    <location>
        <begin position="61"/>
        <end position="79"/>
    </location>
</feature>
<protein>
    <submittedName>
        <fullName evidence="2">Uncharacterized protein</fullName>
    </submittedName>
</protein>
<feature type="compositionally biased region" description="Low complexity" evidence="1">
    <location>
        <begin position="80"/>
        <end position="89"/>
    </location>
</feature>
<dbReference type="Proteomes" id="UP000265515">
    <property type="component" value="Unassembled WGS sequence"/>
</dbReference>
<keyword evidence="3" id="KW-1185">Reference proteome</keyword>
<dbReference type="Gramene" id="GBG79635">
    <property type="protein sequence ID" value="GBG79635"/>
    <property type="gene ID" value="CBR_g29784"/>
</dbReference>
<gene>
    <name evidence="2" type="ORF">CBR_g29784</name>
</gene>